<dbReference type="OrthoDB" id="2342176at2759"/>
<dbReference type="InterPro" id="IPR036861">
    <property type="entry name" value="Endochitinase-like_sf"/>
</dbReference>
<evidence type="ECO:0000256" key="1">
    <source>
        <dbReference type="ARBA" id="ARBA00022669"/>
    </source>
</evidence>
<dbReference type="Pfam" id="PF00187">
    <property type="entry name" value="Chitin_bind_1"/>
    <property type="match status" value="1"/>
</dbReference>
<evidence type="ECO:0000313" key="4">
    <source>
        <dbReference type="EMBL" id="TVY71543.1"/>
    </source>
</evidence>
<organism evidence="4 5">
    <name type="scientific">Lachnellula suecica</name>
    <dbReference type="NCBI Taxonomy" id="602035"/>
    <lineage>
        <taxon>Eukaryota</taxon>
        <taxon>Fungi</taxon>
        <taxon>Dikarya</taxon>
        <taxon>Ascomycota</taxon>
        <taxon>Pezizomycotina</taxon>
        <taxon>Leotiomycetes</taxon>
        <taxon>Helotiales</taxon>
        <taxon>Lachnaceae</taxon>
        <taxon>Lachnellula</taxon>
    </lineage>
</organism>
<dbReference type="AlphaFoldDB" id="A0A8T9BYX2"/>
<name>A0A8T9BYX2_9HELO</name>
<keyword evidence="2" id="KW-1015">Disulfide bond</keyword>
<dbReference type="CDD" id="cd11618">
    <property type="entry name" value="ChtBD1_1"/>
    <property type="match status" value="1"/>
</dbReference>
<reference evidence="4 5" key="1">
    <citation type="submission" date="2018-05" db="EMBL/GenBank/DDBJ databases">
        <title>Genome sequencing and assembly of the regulated plant pathogen Lachnellula willkommii and related sister species for the development of diagnostic species identification markers.</title>
        <authorList>
            <person name="Giroux E."/>
            <person name="Bilodeau G."/>
        </authorList>
    </citation>
    <scope>NUCLEOTIDE SEQUENCE [LARGE SCALE GENOMIC DNA]</scope>
    <source>
        <strain evidence="4 5">CBS 268.59</strain>
    </source>
</reference>
<dbReference type="InterPro" id="IPR001002">
    <property type="entry name" value="Chitin-bd_1"/>
</dbReference>
<dbReference type="GO" id="GO:0008061">
    <property type="term" value="F:chitin binding"/>
    <property type="evidence" value="ECO:0007669"/>
    <property type="project" value="UniProtKB-UniRule"/>
</dbReference>
<dbReference type="PANTHER" id="PTHR36182">
    <property type="entry name" value="PROTEIN, PUTATIVE (AFU_ORTHOLOGUE AFUA_6G10930)-RELATED"/>
    <property type="match status" value="1"/>
</dbReference>
<evidence type="ECO:0000256" key="2">
    <source>
        <dbReference type="PROSITE-ProRule" id="PRU00261"/>
    </source>
</evidence>
<evidence type="ECO:0000313" key="5">
    <source>
        <dbReference type="Proteomes" id="UP000469558"/>
    </source>
</evidence>
<gene>
    <name evidence="4" type="ORF">LSUE1_G009359</name>
</gene>
<protein>
    <recommendedName>
        <fullName evidence="3">Chitin-binding type-1 domain-containing protein</fullName>
    </recommendedName>
</protein>
<keyword evidence="1 2" id="KW-0147">Chitin-binding</keyword>
<keyword evidence="5" id="KW-1185">Reference proteome</keyword>
<dbReference type="SUPFAM" id="SSF57016">
    <property type="entry name" value="Plant lectins/antimicrobial peptides"/>
    <property type="match status" value="1"/>
</dbReference>
<dbReference type="SMART" id="SM00270">
    <property type="entry name" value="ChtBD1"/>
    <property type="match status" value="1"/>
</dbReference>
<dbReference type="Gene3D" id="2.70.50.70">
    <property type="match status" value="1"/>
</dbReference>
<sequence>MQYTAILAALAFGSAANAHMQMSFPIPFRSTLNKAFTNPDYSMTSPLSGAAQFPCKGYQTDFADTTGAGAPTATFTAGGPANFTVIGSAVHGGGSCQASLSYDGGKSFTVIHSYIGGCPLTNGQDFALTIPSDAKTGAAMFAWTWYNQIGNREIYMNCASVTIAAGSKRDAPTVAFSARPGIFVANLANGCTTVEGKDVNFPDPGPDVTGTPTGDGTFTGTCAAVNGIGGGSASSGSGSSSGSSASAAAPASSAASPVASSATTLATSASSAAASGGIFATSAASPASSAAASSTASASTPVGTATGSVSASANGQCAGSQTCAGQTQFGSCCSQWGYCGDTTLHCGTGCQSAFGTCGSPASNSTGSAGSASPSTAARDLSSRQYLNGRVGRAGGARVL</sequence>
<comment type="caution">
    <text evidence="2">Lacks conserved residue(s) required for the propagation of feature annotation.</text>
</comment>
<proteinExistence type="predicted"/>
<dbReference type="Gene3D" id="3.30.60.10">
    <property type="entry name" value="Endochitinase-like"/>
    <property type="match status" value="1"/>
</dbReference>
<dbReference type="Proteomes" id="UP000469558">
    <property type="component" value="Unassembled WGS sequence"/>
</dbReference>
<dbReference type="PANTHER" id="PTHR36182:SF1">
    <property type="entry name" value="PROTEIN, PUTATIVE (AFU_ORTHOLOGUE AFUA_6G10930)-RELATED"/>
    <property type="match status" value="1"/>
</dbReference>
<dbReference type="EMBL" id="QGMK01001189">
    <property type="protein sequence ID" value="TVY71543.1"/>
    <property type="molecule type" value="Genomic_DNA"/>
</dbReference>
<feature type="disulfide bond" evidence="2">
    <location>
        <begin position="332"/>
        <end position="346"/>
    </location>
</feature>
<evidence type="ECO:0000259" key="3">
    <source>
        <dbReference type="PROSITE" id="PS50941"/>
    </source>
</evidence>
<dbReference type="PROSITE" id="PS50941">
    <property type="entry name" value="CHIT_BIND_I_2"/>
    <property type="match status" value="1"/>
</dbReference>
<comment type="caution">
    <text evidence="4">The sequence shown here is derived from an EMBL/GenBank/DDBJ whole genome shotgun (WGS) entry which is preliminary data.</text>
</comment>
<accession>A0A8T9BYX2</accession>
<feature type="domain" description="Chitin-binding type-1" evidence="3">
    <location>
        <begin position="314"/>
        <end position="359"/>
    </location>
</feature>